<protein>
    <submittedName>
        <fullName evidence="1">Uncharacterized protein</fullName>
    </submittedName>
</protein>
<evidence type="ECO:0000313" key="1">
    <source>
        <dbReference type="EMBL" id="EQA38014.1"/>
    </source>
</evidence>
<evidence type="ECO:0000313" key="2">
    <source>
        <dbReference type="Proteomes" id="UP000018719"/>
    </source>
</evidence>
<name>V6HYC5_9LEPT</name>
<proteinExistence type="predicted"/>
<sequence length="38" mass="4310">MNLVGAPAQRTDDGRQKLLAFRGQKTEVRRVSFAHARQ</sequence>
<dbReference type="AlphaFoldDB" id="V6HYC5"/>
<reference evidence="1 2" key="1">
    <citation type="submission" date="2013-05" db="EMBL/GenBank/DDBJ databases">
        <authorList>
            <person name="Harkins D.M."/>
            <person name="Durkin A.S."/>
            <person name="Brinkac L.M."/>
            <person name="Haft D.H."/>
            <person name="Selengut J.D."/>
            <person name="Sanka R."/>
            <person name="DePew J."/>
            <person name="Purushe J."/>
            <person name="Hartskeerl R.A."/>
            <person name="Ahmed A."/>
            <person name="van der Linden H."/>
            <person name="Goris M.G.A."/>
            <person name="Vinetz J.M."/>
            <person name="Sutton G.G."/>
            <person name="Nierman W.C."/>
            <person name="Fouts D.E."/>
        </authorList>
    </citation>
    <scope>NUCLEOTIDE SEQUENCE [LARGE SCALE GENOMIC DNA]</scope>
    <source>
        <strain evidence="1 2">10</strain>
    </source>
</reference>
<dbReference type="Proteomes" id="UP000018719">
    <property type="component" value="Unassembled WGS sequence"/>
</dbReference>
<accession>V6HYC5</accession>
<dbReference type="EMBL" id="AHMM02000015">
    <property type="protein sequence ID" value="EQA38014.1"/>
    <property type="molecule type" value="Genomic_DNA"/>
</dbReference>
<organism evidence="1 2">
    <name type="scientific">Leptospira inadai serovar Lyme str. 10</name>
    <dbReference type="NCBI Taxonomy" id="1049790"/>
    <lineage>
        <taxon>Bacteria</taxon>
        <taxon>Pseudomonadati</taxon>
        <taxon>Spirochaetota</taxon>
        <taxon>Spirochaetia</taxon>
        <taxon>Leptospirales</taxon>
        <taxon>Leptospiraceae</taxon>
        <taxon>Leptospira</taxon>
    </lineage>
</organism>
<comment type="caution">
    <text evidence="1">The sequence shown here is derived from an EMBL/GenBank/DDBJ whole genome shotgun (WGS) entry which is preliminary data.</text>
</comment>
<gene>
    <name evidence="1" type="ORF">LEP1GSC047_3677</name>
</gene>